<dbReference type="PANTHER" id="PTHR10177">
    <property type="entry name" value="CYCLINS"/>
    <property type="match status" value="1"/>
</dbReference>
<dbReference type="SUPFAM" id="SSF47954">
    <property type="entry name" value="Cyclin-like"/>
    <property type="match status" value="2"/>
</dbReference>
<keyword evidence="1" id="KW-0132">Cell division</keyword>
<feature type="compositionally biased region" description="Basic and acidic residues" evidence="5">
    <location>
        <begin position="99"/>
        <end position="110"/>
    </location>
</feature>
<dbReference type="SMART" id="SM01332">
    <property type="entry name" value="Cyclin_C"/>
    <property type="match status" value="1"/>
</dbReference>
<dbReference type="CDD" id="cd20512">
    <property type="entry name" value="CYCLIN_CLBs_yeast_rpt2"/>
    <property type="match status" value="1"/>
</dbReference>
<dbReference type="CDD" id="cd20568">
    <property type="entry name" value="CYCLIN_CLBs_yeast_rpt1"/>
    <property type="match status" value="1"/>
</dbReference>
<reference evidence="8" key="1">
    <citation type="journal article" date="2023" name="Mol. Phylogenet. Evol.">
        <title>Genome-scale phylogeny and comparative genomics of the fungal order Sordariales.</title>
        <authorList>
            <person name="Hensen N."/>
            <person name="Bonometti L."/>
            <person name="Westerberg I."/>
            <person name="Brannstrom I.O."/>
            <person name="Guillou S."/>
            <person name="Cros-Aarteil S."/>
            <person name="Calhoun S."/>
            <person name="Haridas S."/>
            <person name="Kuo A."/>
            <person name="Mondo S."/>
            <person name="Pangilinan J."/>
            <person name="Riley R."/>
            <person name="LaButti K."/>
            <person name="Andreopoulos B."/>
            <person name="Lipzen A."/>
            <person name="Chen C."/>
            <person name="Yan M."/>
            <person name="Daum C."/>
            <person name="Ng V."/>
            <person name="Clum A."/>
            <person name="Steindorff A."/>
            <person name="Ohm R.A."/>
            <person name="Martin F."/>
            <person name="Silar P."/>
            <person name="Natvig D.O."/>
            <person name="Lalanne C."/>
            <person name="Gautier V."/>
            <person name="Ament-Velasquez S.L."/>
            <person name="Kruys A."/>
            <person name="Hutchinson M.I."/>
            <person name="Powell A.J."/>
            <person name="Barry K."/>
            <person name="Miller A.N."/>
            <person name="Grigoriev I.V."/>
            <person name="Debuchy R."/>
            <person name="Gladieux P."/>
            <person name="Hiltunen Thoren M."/>
            <person name="Johannesson H."/>
        </authorList>
    </citation>
    <scope>NUCLEOTIDE SEQUENCE</scope>
    <source>
        <strain evidence="8">CBS 103.79</strain>
    </source>
</reference>
<feature type="domain" description="Cyclin C-terminal" evidence="7">
    <location>
        <begin position="521"/>
        <end position="636"/>
    </location>
</feature>
<keyword evidence="2 4" id="KW-0195">Cyclin</keyword>
<evidence type="ECO:0000313" key="9">
    <source>
        <dbReference type="Proteomes" id="UP001303889"/>
    </source>
</evidence>
<evidence type="ECO:0000313" key="8">
    <source>
        <dbReference type="EMBL" id="KAK3903324.1"/>
    </source>
</evidence>
<dbReference type="EMBL" id="MU855455">
    <property type="protein sequence ID" value="KAK3903324.1"/>
    <property type="molecule type" value="Genomic_DNA"/>
</dbReference>
<feature type="region of interest" description="Disordered" evidence="5">
    <location>
        <begin position="1"/>
        <end position="32"/>
    </location>
</feature>
<dbReference type="InterPro" id="IPR039361">
    <property type="entry name" value="Cyclin"/>
</dbReference>
<dbReference type="AlphaFoldDB" id="A0AAN6MMF0"/>
<proteinExistence type="inferred from homology"/>
<comment type="caution">
    <text evidence="8">The sequence shown here is derived from an EMBL/GenBank/DDBJ whole genome shotgun (WGS) entry which is preliminary data.</text>
</comment>
<feature type="compositionally biased region" description="Acidic residues" evidence="5">
    <location>
        <begin position="307"/>
        <end position="323"/>
    </location>
</feature>
<evidence type="ECO:0000256" key="5">
    <source>
        <dbReference type="SAM" id="MobiDB-lite"/>
    </source>
</evidence>
<feature type="region of interest" description="Disordered" evidence="5">
    <location>
        <begin position="92"/>
        <end position="158"/>
    </location>
</feature>
<feature type="domain" description="Cyclin-like" evidence="6">
    <location>
        <begin position="525"/>
        <end position="606"/>
    </location>
</feature>
<feature type="compositionally biased region" description="Polar residues" evidence="5">
    <location>
        <begin position="17"/>
        <end position="28"/>
    </location>
</feature>
<sequence length="688" mass="76720">MDVKPHRPLRAGAVVSGSENILSSQPSIHNRHKSAGNLKAMAATGALNAPPKRTAFGDVSNIARPRAGDLIGKPVVKSGIVKEAVKTRANSVTAAVNTRDTRVEEKENRRGRASTKNGAVTKDVGHGAKYHSNAPMDTRGTIGQKSGGASLAQPPLRNGVSKKLPAVYQDRQEPQVSVRPGAESPVDDLAVLAGKPVKNPRHYKSQPVLRAEQQQQGVRHSYAKPTAVQPDDLLEVEDEADTDDNATEAAYEDAVEQLPEYAESVGRNALVGLEQANYVDEEYVEQQVKLSLEEMMRFKSPPPPPSEPEEYWDEEEEQEQELYDEQGYTTAHSFRSHGDNTTSGPTTLLAPIVTADVREELELAKDCVLQNQTEEEVEEEAWDVSMVAEYGDEIFEYMRELENQLTPNAHYMDDQTEIQWSMRSVLMDWLVQVHHRFCLLPETLFLTVNCIDRFLSVKVVSLGKLQLVGATALFVAAKYEEINCPSVQEIVFMVDSGYCVDEILKAERFMLSMLHFELGWPGPMSFLRRISKADDYDLETRTLAKYFLEITIMDERFVSCPPSYLSAGAHFISRLFLGKGDWTPFHVHYSGYTLSQLKPLVKMLFECCQNPRKHHGAVYDKYATPKYKHSSTYIEERMQSGVTLARLYAGAALPDNSSFLDDNTPGQYQVAPATQASQAPRNFISIQG</sequence>
<dbReference type="FunFam" id="1.10.472.10:FF:000001">
    <property type="entry name" value="G2/mitotic-specific cyclin"/>
    <property type="match status" value="1"/>
</dbReference>
<gene>
    <name evidence="8" type="ORF">C8A05DRAFT_43421</name>
</gene>
<dbReference type="Pfam" id="PF02984">
    <property type="entry name" value="Cyclin_C"/>
    <property type="match status" value="1"/>
</dbReference>
<comment type="similarity">
    <text evidence="4">Belongs to the cyclin family.</text>
</comment>
<dbReference type="Pfam" id="PF00134">
    <property type="entry name" value="Cyclin_N"/>
    <property type="match status" value="1"/>
</dbReference>
<dbReference type="InterPro" id="IPR013763">
    <property type="entry name" value="Cyclin-like_dom"/>
</dbReference>
<dbReference type="InterPro" id="IPR048258">
    <property type="entry name" value="Cyclins_cyclin-box"/>
</dbReference>
<keyword evidence="9" id="KW-1185">Reference proteome</keyword>
<dbReference type="PROSITE" id="PS00292">
    <property type="entry name" value="CYCLINS"/>
    <property type="match status" value="1"/>
</dbReference>
<evidence type="ECO:0000256" key="4">
    <source>
        <dbReference type="RuleBase" id="RU000383"/>
    </source>
</evidence>
<dbReference type="GO" id="GO:0051301">
    <property type="term" value="P:cell division"/>
    <property type="evidence" value="ECO:0007669"/>
    <property type="project" value="UniProtKB-KW"/>
</dbReference>
<evidence type="ECO:0000259" key="6">
    <source>
        <dbReference type="SMART" id="SM00385"/>
    </source>
</evidence>
<name>A0AAN6MMF0_9PEZI</name>
<dbReference type="InterPro" id="IPR004367">
    <property type="entry name" value="Cyclin_C-dom"/>
</dbReference>
<protein>
    <submittedName>
        <fullName evidence="8">Cyclin-like protein</fullName>
    </submittedName>
</protein>
<reference evidence="8" key="2">
    <citation type="submission" date="2023-05" db="EMBL/GenBank/DDBJ databases">
        <authorList>
            <consortium name="Lawrence Berkeley National Laboratory"/>
            <person name="Steindorff A."/>
            <person name="Hensen N."/>
            <person name="Bonometti L."/>
            <person name="Westerberg I."/>
            <person name="Brannstrom I.O."/>
            <person name="Guillou S."/>
            <person name="Cros-Aarteil S."/>
            <person name="Calhoun S."/>
            <person name="Haridas S."/>
            <person name="Kuo A."/>
            <person name="Mondo S."/>
            <person name="Pangilinan J."/>
            <person name="Riley R."/>
            <person name="Labutti K."/>
            <person name="Andreopoulos B."/>
            <person name="Lipzen A."/>
            <person name="Chen C."/>
            <person name="Yanf M."/>
            <person name="Daum C."/>
            <person name="Ng V."/>
            <person name="Clum A."/>
            <person name="Ohm R."/>
            <person name="Martin F."/>
            <person name="Silar P."/>
            <person name="Natvig D."/>
            <person name="Lalanne C."/>
            <person name="Gautier V."/>
            <person name="Ament-Velasquez S.L."/>
            <person name="Kruys A."/>
            <person name="Hutchinson M.I."/>
            <person name="Powell A.J."/>
            <person name="Barry K."/>
            <person name="Miller A.N."/>
            <person name="Grigoriev I.V."/>
            <person name="Debuchy R."/>
            <person name="Gladieux P."/>
            <person name="Thoren M.H."/>
            <person name="Johannesson H."/>
        </authorList>
    </citation>
    <scope>NUCLEOTIDE SEQUENCE</scope>
    <source>
        <strain evidence="8">CBS 103.79</strain>
    </source>
</reference>
<evidence type="ECO:0000256" key="3">
    <source>
        <dbReference type="ARBA" id="ARBA00023306"/>
    </source>
</evidence>
<dbReference type="Gene3D" id="1.10.472.10">
    <property type="entry name" value="Cyclin-like"/>
    <property type="match status" value="2"/>
</dbReference>
<feature type="region of interest" description="Disordered" evidence="5">
    <location>
        <begin position="296"/>
        <end position="323"/>
    </location>
</feature>
<evidence type="ECO:0000259" key="7">
    <source>
        <dbReference type="SMART" id="SM01332"/>
    </source>
</evidence>
<dbReference type="InterPro" id="IPR006671">
    <property type="entry name" value="Cyclin_N"/>
</dbReference>
<evidence type="ECO:0000256" key="2">
    <source>
        <dbReference type="ARBA" id="ARBA00023127"/>
    </source>
</evidence>
<evidence type="ECO:0000256" key="1">
    <source>
        <dbReference type="ARBA" id="ARBA00022618"/>
    </source>
</evidence>
<dbReference type="SMART" id="SM00385">
    <property type="entry name" value="CYCLIN"/>
    <property type="match status" value="2"/>
</dbReference>
<feature type="domain" description="Cyclin-like" evidence="6">
    <location>
        <begin position="428"/>
        <end position="512"/>
    </location>
</feature>
<accession>A0AAN6MMF0</accession>
<dbReference type="Proteomes" id="UP001303889">
    <property type="component" value="Unassembled WGS sequence"/>
</dbReference>
<dbReference type="InterPro" id="IPR036915">
    <property type="entry name" value="Cyclin-like_sf"/>
</dbReference>
<keyword evidence="3" id="KW-0131">Cell cycle</keyword>
<organism evidence="8 9">
    <name type="scientific">Staphylotrichum tortipilum</name>
    <dbReference type="NCBI Taxonomy" id="2831512"/>
    <lineage>
        <taxon>Eukaryota</taxon>
        <taxon>Fungi</taxon>
        <taxon>Dikarya</taxon>
        <taxon>Ascomycota</taxon>
        <taxon>Pezizomycotina</taxon>
        <taxon>Sordariomycetes</taxon>
        <taxon>Sordariomycetidae</taxon>
        <taxon>Sordariales</taxon>
        <taxon>Chaetomiaceae</taxon>
        <taxon>Staphylotrichum</taxon>
    </lineage>
</organism>